<keyword evidence="6 9" id="KW-0418">Kinase</keyword>
<evidence type="ECO:0000256" key="2">
    <source>
        <dbReference type="ARBA" id="ARBA00011738"/>
    </source>
</evidence>
<organism evidence="9 10">
    <name type="scientific">Fusobacterium ulcerans</name>
    <dbReference type="NCBI Taxonomy" id="861"/>
    <lineage>
        <taxon>Bacteria</taxon>
        <taxon>Fusobacteriati</taxon>
        <taxon>Fusobacteriota</taxon>
        <taxon>Fusobacteriia</taxon>
        <taxon>Fusobacteriales</taxon>
        <taxon>Fusobacteriaceae</taxon>
        <taxon>Fusobacterium</taxon>
    </lineage>
</organism>
<dbReference type="KEGG" id="ful:C4N20_04725"/>
<accession>A0AAX2JE00</accession>
<dbReference type="NCBIfam" id="TIGR01767">
    <property type="entry name" value="MTRK"/>
    <property type="match status" value="1"/>
</dbReference>
<dbReference type="Pfam" id="PF01636">
    <property type="entry name" value="APH"/>
    <property type="match status" value="1"/>
</dbReference>
<name>A0AAX2JE00_9FUSO</name>
<dbReference type="PANTHER" id="PTHR34273">
    <property type="entry name" value="METHYLTHIORIBOSE KINASE"/>
    <property type="match status" value="1"/>
</dbReference>
<dbReference type="PANTHER" id="PTHR34273:SF2">
    <property type="entry name" value="METHYLTHIORIBOSE KINASE"/>
    <property type="match status" value="1"/>
</dbReference>
<keyword evidence="5" id="KW-0547">Nucleotide-binding</keyword>
<dbReference type="GO" id="GO:0046522">
    <property type="term" value="F:S-methyl-5-thioribose kinase activity"/>
    <property type="evidence" value="ECO:0007669"/>
    <property type="project" value="UniProtKB-EC"/>
</dbReference>
<dbReference type="EMBL" id="LS483487">
    <property type="protein sequence ID" value="SQJ13213.1"/>
    <property type="molecule type" value="Genomic_DNA"/>
</dbReference>
<comment type="subunit">
    <text evidence="2">Homodimer.</text>
</comment>
<evidence type="ECO:0000313" key="9">
    <source>
        <dbReference type="EMBL" id="SQJ13213.1"/>
    </source>
</evidence>
<dbReference type="EC" id="2.7.1.100" evidence="3"/>
<dbReference type="AlphaFoldDB" id="A0AAX2JE00"/>
<comment type="similarity">
    <text evidence="1">Belongs to the methylthioribose kinase family.</text>
</comment>
<sequence>MNKYLEHFRMSAADAVEYTKYFGIFPDDAELRGEEIGDGNINYIFRVIEDKTGKSVVLKQADKFLRSSGRPLDLDRSRIEAEILKLEGEYAPEFVPEIYRYDDIMCVIVMEDISEYKNLRKELIDGKIFEKFAEEISSFLADTLLPTTDLVLDRAEKKDRVKAFINKELCDISECLVFTEPYVNDRDRNIVIPENMEFVKKYLYEDKELHVEAAKLKNNFMNNAQALIHGDLHSGSIFINERGMKVIDPEFSFYGPMGYDIGNVIGNLFFSLVNRKYLMEDGEKKEKFIQWLTETIENIFDMFVVKFHKKYKEIVKDPLYVNEGFENWYLGEILADSVGSAGMEIIRRVVGDSKVMEVTSIEDTEKRVKVERELIQIGIRFVKDRYKIKSGKDLI</sequence>
<evidence type="ECO:0000313" key="10">
    <source>
        <dbReference type="Proteomes" id="UP000249008"/>
    </source>
</evidence>
<dbReference type="GO" id="GO:0005524">
    <property type="term" value="F:ATP binding"/>
    <property type="evidence" value="ECO:0007669"/>
    <property type="project" value="UniProtKB-KW"/>
</dbReference>
<dbReference type="GO" id="GO:0009086">
    <property type="term" value="P:methionine biosynthetic process"/>
    <property type="evidence" value="ECO:0007669"/>
    <property type="project" value="InterPro"/>
</dbReference>
<evidence type="ECO:0000256" key="1">
    <source>
        <dbReference type="ARBA" id="ARBA00010165"/>
    </source>
</evidence>
<evidence type="ECO:0000256" key="6">
    <source>
        <dbReference type="ARBA" id="ARBA00022777"/>
    </source>
</evidence>
<dbReference type="InterPro" id="IPR002575">
    <property type="entry name" value="Aminoglycoside_PTrfase"/>
</dbReference>
<evidence type="ECO:0000259" key="8">
    <source>
        <dbReference type="Pfam" id="PF01636"/>
    </source>
</evidence>
<dbReference type="InterPro" id="IPR009212">
    <property type="entry name" value="Methylthioribose_kinase"/>
</dbReference>
<keyword evidence="4 9" id="KW-0808">Transferase</keyword>
<evidence type="ECO:0000256" key="3">
    <source>
        <dbReference type="ARBA" id="ARBA00012128"/>
    </source>
</evidence>
<protein>
    <recommendedName>
        <fullName evidence="3">S-methyl-5-thioribose kinase</fullName>
        <ecNumber evidence="3">2.7.1.100</ecNumber>
    </recommendedName>
</protein>
<evidence type="ECO:0000256" key="5">
    <source>
        <dbReference type="ARBA" id="ARBA00022741"/>
    </source>
</evidence>
<dbReference type="Gene3D" id="3.30.200.20">
    <property type="entry name" value="Phosphorylase Kinase, domain 1"/>
    <property type="match status" value="1"/>
</dbReference>
<dbReference type="InterPro" id="IPR011009">
    <property type="entry name" value="Kinase-like_dom_sf"/>
</dbReference>
<keyword evidence="7" id="KW-0067">ATP-binding</keyword>
<dbReference type="RefSeq" id="WP_005980368.1">
    <property type="nucleotide sequence ID" value="NZ_CABKNW010000005.1"/>
</dbReference>
<evidence type="ECO:0000256" key="4">
    <source>
        <dbReference type="ARBA" id="ARBA00022679"/>
    </source>
</evidence>
<dbReference type="GeneID" id="78454100"/>
<dbReference type="Proteomes" id="UP000249008">
    <property type="component" value="Chromosome 1"/>
</dbReference>
<proteinExistence type="inferred from homology"/>
<dbReference type="PIRSF" id="PIRSF031134">
    <property type="entry name" value="MTRK"/>
    <property type="match status" value="1"/>
</dbReference>
<feature type="domain" description="Aminoglycoside phosphotransferase" evidence="8">
    <location>
        <begin position="35"/>
        <end position="265"/>
    </location>
</feature>
<dbReference type="SUPFAM" id="SSF56112">
    <property type="entry name" value="Protein kinase-like (PK-like)"/>
    <property type="match status" value="1"/>
</dbReference>
<gene>
    <name evidence="9" type="primary">mtnK</name>
    <name evidence="9" type="ORF">NCTC12112_02831</name>
</gene>
<dbReference type="Gene3D" id="3.90.1200.10">
    <property type="match status" value="1"/>
</dbReference>
<evidence type="ECO:0000256" key="7">
    <source>
        <dbReference type="ARBA" id="ARBA00022840"/>
    </source>
</evidence>
<reference evidence="9 10" key="1">
    <citation type="submission" date="2018-06" db="EMBL/GenBank/DDBJ databases">
        <authorList>
            <consortium name="Pathogen Informatics"/>
            <person name="Doyle S."/>
        </authorList>
    </citation>
    <scope>NUCLEOTIDE SEQUENCE [LARGE SCALE GENOMIC DNA]</scope>
    <source>
        <strain evidence="9 10">NCTC12112</strain>
    </source>
</reference>